<feature type="region of interest" description="Disordered" evidence="1">
    <location>
        <begin position="402"/>
        <end position="437"/>
    </location>
</feature>
<dbReference type="Proteomes" id="UP000310200">
    <property type="component" value="Unassembled WGS sequence"/>
</dbReference>
<feature type="region of interest" description="Disordered" evidence="1">
    <location>
        <begin position="525"/>
        <end position="555"/>
    </location>
</feature>
<evidence type="ECO:0000313" key="4">
    <source>
        <dbReference type="Proteomes" id="UP000310200"/>
    </source>
</evidence>
<feature type="compositionally biased region" description="Basic and acidic residues" evidence="1">
    <location>
        <begin position="927"/>
        <end position="940"/>
    </location>
</feature>
<proteinExistence type="predicted"/>
<evidence type="ECO:0008006" key="5">
    <source>
        <dbReference type="Google" id="ProtNLM"/>
    </source>
</evidence>
<protein>
    <recommendedName>
        <fullName evidence="5">FYVE-type zinc finger domain-containing protein</fullName>
    </recommendedName>
</protein>
<keyword evidence="4" id="KW-1185">Reference proteome</keyword>
<feature type="compositionally biased region" description="Basic and acidic residues" evidence="1">
    <location>
        <begin position="644"/>
        <end position="664"/>
    </location>
</feature>
<dbReference type="SUPFAM" id="SSF57903">
    <property type="entry name" value="FYVE/PHD zinc finger"/>
    <property type="match status" value="1"/>
</dbReference>
<keyword evidence="2" id="KW-1133">Transmembrane helix</keyword>
<feature type="region of interest" description="Disordered" evidence="1">
    <location>
        <begin position="1111"/>
        <end position="1130"/>
    </location>
</feature>
<dbReference type="InterPro" id="IPR011011">
    <property type="entry name" value="Znf_FYVE_PHD"/>
</dbReference>
<feature type="compositionally biased region" description="Basic and acidic residues" evidence="1">
    <location>
        <begin position="617"/>
        <end position="634"/>
    </location>
</feature>
<evidence type="ECO:0000256" key="2">
    <source>
        <dbReference type="SAM" id="Phobius"/>
    </source>
</evidence>
<dbReference type="EMBL" id="QBLH01003027">
    <property type="protein sequence ID" value="TGZ45890.1"/>
    <property type="molecule type" value="Genomic_DNA"/>
</dbReference>
<keyword evidence="2" id="KW-0472">Membrane</keyword>
<feature type="compositionally biased region" description="Low complexity" evidence="1">
    <location>
        <begin position="419"/>
        <end position="432"/>
    </location>
</feature>
<feature type="transmembrane region" description="Helical" evidence="2">
    <location>
        <begin position="6"/>
        <end position="22"/>
    </location>
</feature>
<feature type="region of interest" description="Disordered" evidence="1">
    <location>
        <begin position="927"/>
        <end position="969"/>
    </location>
</feature>
<feature type="region of interest" description="Disordered" evidence="1">
    <location>
        <begin position="308"/>
        <end position="331"/>
    </location>
</feature>
<name>A0A4S2KA23_9HYME</name>
<organism evidence="3 4">
    <name type="scientific">Temnothorax longispinosus</name>
    <dbReference type="NCBI Taxonomy" id="300112"/>
    <lineage>
        <taxon>Eukaryota</taxon>
        <taxon>Metazoa</taxon>
        <taxon>Ecdysozoa</taxon>
        <taxon>Arthropoda</taxon>
        <taxon>Hexapoda</taxon>
        <taxon>Insecta</taxon>
        <taxon>Pterygota</taxon>
        <taxon>Neoptera</taxon>
        <taxon>Endopterygota</taxon>
        <taxon>Hymenoptera</taxon>
        <taxon>Apocrita</taxon>
        <taxon>Aculeata</taxon>
        <taxon>Formicoidea</taxon>
        <taxon>Formicidae</taxon>
        <taxon>Myrmicinae</taxon>
        <taxon>Temnothorax</taxon>
    </lineage>
</organism>
<feature type="transmembrane region" description="Helical" evidence="2">
    <location>
        <begin position="207"/>
        <end position="227"/>
    </location>
</feature>
<feature type="compositionally biased region" description="Basic and acidic residues" evidence="1">
    <location>
        <begin position="878"/>
        <end position="887"/>
    </location>
</feature>
<sequence length="1399" mass="158560">MISPTSLLAVGVASGIFLYFGFRSRKNSKARETKHRVVVDDGRCACCLAPFLVGRGVRCSDCGARSCRKACSRWDTSDNAWHCIFCHQQRSWLKRNDKWFDNFGGTANEEEELHGYFGAIKSRVYVAGHATAISNVEQIQEDREERRMVHAVRNFVEKIVDGLVENVDDTPIDRLYGDSEYDSFLEEYRPPLIAALTRLATCLKASLTKMLTLIGGLIVAYFVYVLITRKNDKPSTDPPAMAHAALREIVERAVEEARKLPGLSASADVPEHPPEGRAVADNNYEDLLATAILNKVIERYQRERVDGNSNVLHDTDSPKAKYTANENEHGLEEDATSYASERLTCNGDHSAAIRRNEDRRKPVSFTMEERIEEVTTITSDDDELRDNDALTLGCTRRVPFPEYGMDIVDPPRELPSPSPSSSSDSSDLNRNEYSPVRTKRHAVGRTIDIVSPIESWEDNWLFQKKKTSRSQPDAVAMLVPSSNAYYKALIGDRDAEDTSDLSECSSTKSDEEIEKELMEAINNVIPRTPRISECDATNNQTKSNQEGATTTQQFEKDEVDTCQAKTENNVTISECRGGKNHEELLKSSEISEKKINKRKDDESNRNESLFALTTVAKGDKTKEKHKDTAERGERTIATAVESSAQKEVKVQSEKSSERSDRGENVADENEEQRESEYTEHYDTAIQRHLDSLTKVEVCSGESETIDETRKTTDEQPGKLENNSIKELKSERSETGVQLSYATIDENHADVMSENDPLSAPPRPGTIAEREHKKWENAPPIENNPYSEESIRKRCLERQYSKNSDMPGTHYELTKLNEVNLETLLTASRPDIKRFGRDYYINQSKVASGERQEQAKSAMSSMSSRPSSSLSQRSSCAGDEQHERQVSHDELEQFEAASLRGSLPRRCCRDPRASPHFAINPLLHLESASDRSRHGDGERAENLVGNDVRMMYPEERESTREDARDDRGFKNSVESNVGAIFEKEEDNYVLAENLEIGTDSRKSVPTDWNQPWDDREEPIVPRYDNRAGSPGDGDDRDPGDHDSGMCSIGSRDSESSERDRWRRLYRVTDNDRPGDNGQISSVGGRKFWTTSGYKYHTFGGIRFRPRKTEELDDDFEDESASLEDDRDPFDDRSPEFARLKFQTFGGIKRSRKIDSRRIPNYRRIRLRPILPEAASVIPSTEDGRDFVETEKSANLEIHPNVNSESCDQPTNLNRSTSFEGFASFEHSTSSTFEESDWQDEKNDVTNDRLSTGYAQIGRNRNRTSAFRMSSMTKRRNLIRKKNINSPSVWSLPNENDEWQDEIDCASDEIIMNKFLKDVSRRRTACAFNDDNVAARGRGTRPGRHREVLEDVNNGKLGKSVTRNVERNLESSEESRQEGKGDDKGRCKKLYVRSLTDVTIW</sequence>
<feature type="compositionally biased region" description="Low complexity" evidence="1">
    <location>
        <begin position="856"/>
        <end position="874"/>
    </location>
</feature>
<evidence type="ECO:0000313" key="3">
    <source>
        <dbReference type="EMBL" id="TGZ45890.1"/>
    </source>
</evidence>
<gene>
    <name evidence="3" type="ORF">DBV15_02682</name>
</gene>
<feature type="region of interest" description="Disordered" evidence="1">
    <location>
        <begin position="594"/>
        <end position="679"/>
    </location>
</feature>
<feature type="compositionally biased region" description="Basic and acidic residues" evidence="1">
    <location>
        <begin position="594"/>
        <end position="605"/>
    </location>
</feature>
<dbReference type="InterPro" id="IPR013083">
    <property type="entry name" value="Znf_RING/FYVE/PHD"/>
</dbReference>
<feature type="compositionally biased region" description="Acidic residues" evidence="1">
    <location>
        <begin position="1111"/>
        <end position="1127"/>
    </location>
</feature>
<keyword evidence="2" id="KW-0812">Transmembrane</keyword>
<dbReference type="Gene3D" id="3.30.40.10">
    <property type="entry name" value="Zinc/RING finger domain, C3HC4 (zinc finger)"/>
    <property type="match status" value="1"/>
</dbReference>
<feature type="compositionally biased region" description="Polar residues" evidence="1">
    <location>
        <begin position="535"/>
        <end position="553"/>
    </location>
</feature>
<dbReference type="STRING" id="300112.A0A4S2KA23"/>
<feature type="compositionally biased region" description="Basic and acidic residues" evidence="1">
    <location>
        <begin position="951"/>
        <end position="968"/>
    </location>
</feature>
<comment type="caution">
    <text evidence="3">The sequence shown here is derived from an EMBL/GenBank/DDBJ whole genome shotgun (WGS) entry which is preliminary data.</text>
</comment>
<feature type="region of interest" description="Disordered" evidence="1">
    <location>
        <begin position="845"/>
        <end position="887"/>
    </location>
</feature>
<feature type="region of interest" description="Disordered" evidence="1">
    <location>
        <begin position="999"/>
        <end position="1058"/>
    </location>
</feature>
<evidence type="ECO:0000256" key="1">
    <source>
        <dbReference type="SAM" id="MobiDB-lite"/>
    </source>
</evidence>
<accession>A0A4S2KA23</accession>
<reference evidence="3 4" key="1">
    <citation type="journal article" date="2019" name="Philos. Trans. R. Soc. Lond., B, Biol. Sci.">
        <title>Ant behaviour and brain gene expression of defending hosts depend on the ecological success of the intruding social parasite.</title>
        <authorList>
            <person name="Kaur R."/>
            <person name="Stoldt M."/>
            <person name="Jongepier E."/>
            <person name="Feldmeyer B."/>
            <person name="Menzel F."/>
            <person name="Bornberg-Bauer E."/>
            <person name="Foitzik S."/>
        </authorList>
    </citation>
    <scope>NUCLEOTIDE SEQUENCE [LARGE SCALE GENOMIC DNA]</scope>
    <source>
        <tissue evidence="3">Whole body</tissue>
    </source>
</reference>